<evidence type="ECO:0000313" key="3">
    <source>
        <dbReference type="EMBL" id="KDN88136.1"/>
    </source>
</evidence>
<reference evidence="3 4" key="1">
    <citation type="submission" date="2014-05" db="EMBL/GenBank/DDBJ databases">
        <title>Draft Genome Sequence of Kitasatospora cheerisanensis KCTC 2395.</title>
        <authorList>
            <person name="Nam D.H."/>
        </authorList>
    </citation>
    <scope>NUCLEOTIDE SEQUENCE [LARGE SCALE GENOMIC DNA]</scope>
    <source>
        <strain evidence="3 4">KCTC 2395</strain>
    </source>
</reference>
<dbReference type="Gene3D" id="3.40.50.720">
    <property type="entry name" value="NAD(P)-binding Rossmann-like Domain"/>
    <property type="match status" value="1"/>
</dbReference>
<evidence type="ECO:0000256" key="1">
    <source>
        <dbReference type="SAM" id="MobiDB-lite"/>
    </source>
</evidence>
<accession>A0A066ZCV4</accession>
<dbReference type="SUPFAM" id="SSF51735">
    <property type="entry name" value="NAD(P)-binding Rossmann-fold domains"/>
    <property type="match status" value="1"/>
</dbReference>
<dbReference type="Pfam" id="PF13561">
    <property type="entry name" value="adh_short_C2"/>
    <property type="match status" value="1"/>
</dbReference>
<feature type="region of interest" description="Disordered" evidence="1">
    <location>
        <begin position="1"/>
        <end position="20"/>
    </location>
</feature>
<dbReference type="AlphaFoldDB" id="A0A066ZCV4"/>
<proteinExistence type="predicted"/>
<feature type="compositionally biased region" description="Polar residues" evidence="1">
    <location>
        <begin position="1"/>
        <end position="11"/>
    </location>
</feature>
<feature type="transmembrane region" description="Helical" evidence="2">
    <location>
        <begin position="37"/>
        <end position="59"/>
    </location>
</feature>
<dbReference type="InterPro" id="IPR002347">
    <property type="entry name" value="SDR_fam"/>
</dbReference>
<evidence type="ECO:0000256" key="2">
    <source>
        <dbReference type="SAM" id="Phobius"/>
    </source>
</evidence>
<keyword evidence="2" id="KW-0812">Transmembrane</keyword>
<organism evidence="3 4">
    <name type="scientific">Kitasatospora cheerisanensis KCTC 2395</name>
    <dbReference type="NCBI Taxonomy" id="1348663"/>
    <lineage>
        <taxon>Bacteria</taxon>
        <taxon>Bacillati</taxon>
        <taxon>Actinomycetota</taxon>
        <taxon>Actinomycetes</taxon>
        <taxon>Kitasatosporales</taxon>
        <taxon>Streptomycetaceae</taxon>
        <taxon>Kitasatospora</taxon>
    </lineage>
</organism>
<sequence>MVQSGSVNTEMNPADGPSSDAQRALNVLGRYGRPEELAAAVVFLATPAAAFITGSVLAADGGFFG</sequence>
<evidence type="ECO:0000313" key="4">
    <source>
        <dbReference type="Proteomes" id="UP000027178"/>
    </source>
</evidence>
<protein>
    <submittedName>
        <fullName evidence="3">3-ketoacyl-ACP reductase</fullName>
    </submittedName>
</protein>
<dbReference type="PATRIC" id="fig|1348663.4.peg.193"/>
<dbReference type="HOGENOM" id="CLU_206512_0_0_11"/>
<keyword evidence="2" id="KW-0472">Membrane</keyword>
<keyword evidence="2" id="KW-1133">Transmembrane helix</keyword>
<name>A0A066ZCV4_9ACTN</name>
<comment type="caution">
    <text evidence="3">The sequence shown here is derived from an EMBL/GenBank/DDBJ whole genome shotgun (WGS) entry which is preliminary data.</text>
</comment>
<dbReference type="InterPro" id="IPR036291">
    <property type="entry name" value="NAD(P)-bd_dom_sf"/>
</dbReference>
<dbReference type="EMBL" id="JNBY01000007">
    <property type="protein sequence ID" value="KDN88136.1"/>
    <property type="molecule type" value="Genomic_DNA"/>
</dbReference>
<dbReference type="eggNOG" id="COG1028">
    <property type="taxonomic scope" value="Bacteria"/>
</dbReference>
<gene>
    <name evidence="3" type="ORF">KCH_02130</name>
</gene>
<keyword evidence="4" id="KW-1185">Reference proteome</keyword>
<dbReference type="Proteomes" id="UP000027178">
    <property type="component" value="Unassembled WGS sequence"/>
</dbReference>